<evidence type="ECO:0000259" key="4">
    <source>
        <dbReference type="PROSITE" id="PS50109"/>
    </source>
</evidence>
<evidence type="ECO:0000256" key="1">
    <source>
        <dbReference type="ARBA" id="ARBA00022553"/>
    </source>
</evidence>
<feature type="transmembrane region" description="Helical" evidence="3">
    <location>
        <begin position="31"/>
        <end position="49"/>
    </location>
</feature>
<reference evidence="6 7" key="1">
    <citation type="journal article" date="2006" name="Nature">
        <title>Global trends of whole-genome duplications revealed by the ciliate Paramecium tetraurelia.</title>
        <authorList>
            <consortium name="Genoscope"/>
            <person name="Aury J.-M."/>
            <person name="Jaillon O."/>
            <person name="Duret L."/>
            <person name="Noel B."/>
            <person name="Jubin C."/>
            <person name="Porcel B.M."/>
            <person name="Segurens B."/>
            <person name="Daubin V."/>
            <person name="Anthouard V."/>
            <person name="Aiach N."/>
            <person name="Arnaiz O."/>
            <person name="Billaut A."/>
            <person name="Beisson J."/>
            <person name="Blanc I."/>
            <person name="Bouhouche K."/>
            <person name="Camara F."/>
            <person name="Duharcourt S."/>
            <person name="Guigo R."/>
            <person name="Gogendeau D."/>
            <person name="Katinka M."/>
            <person name="Keller A.-M."/>
            <person name="Kissmehl R."/>
            <person name="Klotz C."/>
            <person name="Koll F."/>
            <person name="Le Moue A."/>
            <person name="Lepere C."/>
            <person name="Malinsky S."/>
            <person name="Nowacki M."/>
            <person name="Nowak J.K."/>
            <person name="Plattner H."/>
            <person name="Poulain J."/>
            <person name="Ruiz F."/>
            <person name="Serrano V."/>
            <person name="Zagulski M."/>
            <person name="Dessen P."/>
            <person name="Betermier M."/>
            <person name="Weissenbach J."/>
            <person name="Scarpelli C."/>
            <person name="Schachter V."/>
            <person name="Sperling L."/>
            <person name="Meyer E."/>
            <person name="Cohen J."/>
            <person name="Wincker P."/>
        </authorList>
    </citation>
    <scope>NUCLEOTIDE SEQUENCE [LARGE SCALE GENOMIC DNA]</scope>
    <source>
        <strain evidence="6 7">Stock d4-2</strain>
    </source>
</reference>
<dbReference type="AlphaFoldDB" id="A0CKW1"/>
<dbReference type="SMART" id="SM00387">
    <property type="entry name" value="HATPase_c"/>
    <property type="match status" value="1"/>
</dbReference>
<dbReference type="InterPro" id="IPR003594">
    <property type="entry name" value="HATPase_dom"/>
</dbReference>
<dbReference type="PANTHER" id="PTHR43719">
    <property type="entry name" value="TWO-COMPONENT HISTIDINE KINASE"/>
    <property type="match status" value="1"/>
</dbReference>
<feature type="transmembrane region" description="Helical" evidence="3">
    <location>
        <begin position="56"/>
        <end position="74"/>
    </location>
</feature>
<dbReference type="PRINTS" id="PR00344">
    <property type="entry name" value="BCTRLSENSOR"/>
</dbReference>
<evidence type="ECO:0000256" key="2">
    <source>
        <dbReference type="PROSITE-ProRule" id="PRU00169"/>
    </source>
</evidence>
<accession>A0CKW1</accession>
<dbReference type="PANTHER" id="PTHR43719:SF28">
    <property type="entry name" value="PEROXIDE STRESS-ACTIVATED HISTIDINE KINASE MAK1-RELATED"/>
    <property type="match status" value="1"/>
</dbReference>
<dbReference type="PROSITE" id="PS50110">
    <property type="entry name" value="RESPONSE_REGULATORY"/>
    <property type="match status" value="1"/>
</dbReference>
<dbReference type="Gene3D" id="1.10.287.130">
    <property type="match status" value="1"/>
</dbReference>
<dbReference type="InParanoid" id="A0CKW1"/>
<feature type="domain" description="Histidine kinase" evidence="4">
    <location>
        <begin position="420"/>
        <end position="640"/>
    </location>
</feature>
<evidence type="ECO:0000313" key="7">
    <source>
        <dbReference type="Proteomes" id="UP000000600"/>
    </source>
</evidence>
<dbReference type="SUPFAM" id="SSF55874">
    <property type="entry name" value="ATPase domain of HSP90 chaperone/DNA topoisomerase II/histidine kinase"/>
    <property type="match status" value="1"/>
</dbReference>
<feature type="transmembrane region" description="Helical" evidence="3">
    <location>
        <begin position="7"/>
        <end position="25"/>
    </location>
</feature>
<feature type="transmembrane region" description="Helical" evidence="3">
    <location>
        <begin position="115"/>
        <end position="133"/>
    </location>
</feature>
<dbReference type="InterPro" id="IPR036890">
    <property type="entry name" value="HATPase_C_sf"/>
</dbReference>
<proteinExistence type="predicted"/>
<dbReference type="Pfam" id="PF00512">
    <property type="entry name" value="HisKA"/>
    <property type="match status" value="1"/>
</dbReference>
<dbReference type="eggNOG" id="KOG0519">
    <property type="taxonomic scope" value="Eukaryota"/>
</dbReference>
<dbReference type="HOGENOM" id="CLU_009009_0_0_1"/>
<dbReference type="Pfam" id="PF00072">
    <property type="entry name" value="Response_reg"/>
    <property type="match status" value="1"/>
</dbReference>
<dbReference type="SUPFAM" id="SSF52172">
    <property type="entry name" value="CheY-like"/>
    <property type="match status" value="1"/>
</dbReference>
<keyword evidence="3" id="KW-0812">Transmembrane</keyword>
<dbReference type="CDD" id="cd17546">
    <property type="entry name" value="REC_hyHK_CKI1_RcsC-like"/>
    <property type="match status" value="1"/>
</dbReference>
<dbReference type="CDD" id="cd00082">
    <property type="entry name" value="HisKA"/>
    <property type="match status" value="1"/>
</dbReference>
<dbReference type="InterPro" id="IPR050956">
    <property type="entry name" value="2C_system_His_kinase"/>
</dbReference>
<keyword evidence="7" id="KW-1185">Reference proteome</keyword>
<feature type="transmembrane region" description="Helical" evidence="3">
    <location>
        <begin position="139"/>
        <end position="160"/>
    </location>
</feature>
<feature type="transmembrane region" description="Helical" evidence="3">
    <location>
        <begin position="86"/>
        <end position="103"/>
    </location>
</feature>
<dbReference type="STRING" id="5888.A0CKW1"/>
<sequence length="817" mass="95268">MKPVWRLIVILFQTYGLGFSIYYYLKSLENTNLAYLVIQALSSLLLFFFQTKNKPTLFIGSLILIQLSLCLFLIQNESNSQIECTAYVVILHFITTQLIEDLLRFQKQLFRCRLFWLVLLLQSTCLQIFYISQAQQIDISFYQCIIYLLFSLFINLANGLQKVIIPKNKLSVQQHNQKIDYIITRKDRASSLSDTDKLSPKSKEFPFYHFLLPDYTFQKQVLNTNILDVMMEFTHEGLVVMRLNQLNQEMEIVFTNIASKTLFSVNSAKEILDIFNSLNNIQYQQHHSQDDNFLQINQQKQLCKSMAYLKNEQINQSNNPHYQILLELNQEKKVVNQFKEIFSKFKQNSLQNEFFTLQTFYPHNIVAMSQNERKTEKMLELTITKRENNLFFILIRDITHKQKIKYLREYDLQKSKMLSYVSHEYRSPLNCIIQMIENVLHTNQLTMDNSEMLQAALDNSYYILNLSNDLLDLAQIKNGKFTIQQTRFNLQLLIKECLKLFALKAKILKLNLSYVYDNQAPSLVFSDRNRIKQILVNLLSNSFKFASNKITILVSSIDNTTIRIGVQDDGIGISNEDQKQLFKQFSKVNSEESRKRNENGVGLGLVISNQIASSIGFGGLQIDSKLNQGTYFFFNLQIQQTRLKRVSNYRIKENQGQSQDVDEGMTFLLEPPKSIDLEPPLTRCPHILIVDDEIFNVFTFTKLLNKKQILILIVRNILDIDSASNGSECIEKLKKKKCCQTCSGYRLIFMDLEMPILNGFNASKEVLKINPNQIIIACSGYTDHKEREECKKIGVLNYLVKPIRDQELNDILKEHYF</sequence>
<dbReference type="InterPro" id="IPR003661">
    <property type="entry name" value="HisK_dim/P_dom"/>
</dbReference>
<dbReference type="InterPro" id="IPR005467">
    <property type="entry name" value="His_kinase_dom"/>
</dbReference>
<dbReference type="Proteomes" id="UP000000600">
    <property type="component" value="Unassembled WGS sequence"/>
</dbReference>
<dbReference type="EMBL" id="CT868097">
    <property type="protein sequence ID" value="CAK71428.1"/>
    <property type="molecule type" value="Genomic_DNA"/>
</dbReference>
<protein>
    <submittedName>
        <fullName evidence="6">Uncharacterized protein</fullName>
    </submittedName>
</protein>
<dbReference type="SUPFAM" id="SSF47384">
    <property type="entry name" value="Homodimeric domain of signal transducing histidine kinase"/>
    <property type="match status" value="1"/>
</dbReference>
<dbReference type="KEGG" id="ptm:GSPATT00007975001"/>
<keyword evidence="3" id="KW-1133">Transmembrane helix</keyword>
<feature type="domain" description="Response regulatory" evidence="5">
    <location>
        <begin position="686"/>
        <end position="816"/>
    </location>
</feature>
<dbReference type="OMA" id="MMEFTHE"/>
<name>A0CKW1_PARTE</name>
<evidence type="ECO:0000256" key="3">
    <source>
        <dbReference type="SAM" id="Phobius"/>
    </source>
</evidence>
<dbReference type="SMART" id="SM00448">
    <property type="entry name" value="REC"/>
    <property type="match status" value="1"/>
</dbReference>
<dbReference type="InterPro" id="IPR004358">
    <property type="entry name" value="Sig_transdc_His_kin-like_C"/>
</dbReference>
<dbReference type="OrthoDB" id="10266508at2759"/>
<evidence type="ECO:0000313" key="6">
    <source>
        <dbReference type="EMBL" id="CAK71428.1"/>
    </source>
</evidence>
<dbReference type="PROSITE" id="PS50109">
    <property type="entry name" value="HIS_KIN"/>
    <property type="match status" value="1"/>
</dbReference>
<dbReference type="InterPro" id="IPR036097">
    <property type="entry name" value="HisK_dim/P_sf"/>
</dbReference>
<dbReference type="Gene3D" id="3.40.50.2300">
    <property type="match status" value="1"/>
</dbReference>
<dbReference type="Gene3D" id="3.30.565.10">
    <property type="entry name" value="Histidine kinase-like ATPase, C-terminal domain"/>
    <property type="match status" value="1"/>
</dbReference>
<dbReference type="GO" id="GO:0000155">
    <property type="term" value="F:phosphorelay sensor kinase activity"/>
    <property type="evidence" value="ECO:0007669"/>
    <property type="project" value="InterPro"/>
</dbReference>
<dbReference type="InterPro" id="IPR011006">
    <property type="entry name" value="CheY-like_superfamily"/>
</dbReference>
<dbReference type="GeneID" id="5024610"/>
<keyword evidence="1 2" id="KW-0597">Phosphoprotein</keyword>
<dbReference type="Pfam" id="PF02518">
    <property type="entry name" value="HATPase_c"/>
    <property type="match status" value="1"/>
</dbReference>
<gene>
    <name evidence="6" type="ORF">GSPATT00007975001</name>
</gene>
<feature type="modified residue" description="4-aspartylphosphate" evidence="2">
    <location>
        <position position="751"/>
    </location>
</feature>
<keyword evidence="3" id="KW-0472">Membrane</keyword>
<dbReference type="RefSeq" id="XP_001438825.1">
    <property type="nucleotide sequence ID" value="XM_001438788.1"/>
</dbReference>
<evidence type="ECO:0000259" key="5">
    <source>
        <dbReference type="PROSITE" id="PS50110"/>
    </source>
</evidence>
<dbReference type="SMART" id="SM00388">
    <property type="entry name" value="HisKA"/>
    <property type="match status" value="1"/>
</dbReference>
<organism evidence="6 7">
    <name type="scientific">Paramecium tetraurelia</name>
    <dbReference type="NCBI Taxonomy" id="5888"/>
    <lineage>
        <taxon>Eukaryota</taxon>
        <taxon>Sar</taxon>
        <taxon>Alveolata</taxon>
        <taxon>Ciliophora</taxon>
        <taxon>Intramacronucleata</taxon>
        <taxon>Oligohymenophorea</taxon>
        <taxon>Peniculida</taxon>
        <taxon>Parameciidae</taxon>
        <taxon>Paramecium</taxon>
    </lineage>
</organism>
<dbReference type="InterPro" id="IPR001789">
    <property type="entry name" value="Sig_transdc_resp-reg_receiver"/>
</dbReference>